<organism evidence="2 3">
    <name type="scientific">Bermanella marisrubri</name>
    <dbReference type="NCBI Taxonomy" id="207949"/>
    <lineage>
        <taxon>Bacteria</taxon>
        <taxon>Pseudomonadati</taxon>
        <taxon>Pseudomonadota</taxon>
        <taxon>Gammaproteobacteria</taxon>
        <taxon>Oceanospirillales</taxon>
        <taxon>Oceanospirillaceae</taxon>
        <taxon>Bermanella</taxon>
    </lineage>
</organism>
<dbReference type="EMBL" id="AAQH01000005">
    <property type="protein sequence ID" value="EAT12706.1"/>
    <property type="molecule type" value="Genomic_DNA"/>
</dbReference>
<sequence>MRQIAVLLFILIAACSETKLKGAGVVAFSKANTGEIYFLLADHNFPQAHRGYGAFGGGIDENETIQTAALREFHEETQCQFASDSLVLYKEAFYNEDRSFVSLVVSVPHRTLSPSFQPDECQGSVYNERSDWRWVSEKDLQDYLDKPQTAPFQIWKKSAVILQQVLDKAPWEESI</sequence>
<dbReference type="AlphaFoldDB" id="Q1N385"/>
<dbReference type="PROSITE" id="PS51257">
    <property type="entry name" value="PROKAR_LIPOPROTEIN"/>
    <property type="match status" value="1"/>
</dbReference>
<dbReference type="GO" id="GO:0003824">
    <property type="term" value="F:catalytic activity"/>
    <property type="evidence" value="ECO:0007669"/>
    <property type="project" value="UniProtKB-ARBA"/>
</dbReference>
<dbReference type="PROSITE" id="PS51462">
    <property type="entry name" value="NUDIX"/>
    <property type="match status" value="1"/>
</dbReference>
<name>Q1N385_9GAMM</name>
<feature type="domain" description="Nudix hydrolase" evidence="1">
    <location>
        <begin position="18"/>
        <end position="158"/>
    </location>
</feature>
<comment type="caution">
    <text evidence="2">The sequence shown here is derived from an EMBL/GenBank/DDBJ whole genome shotgun (WGS) entry which is preliminary data.</text>
</comment>
<proteinExistence type="predicted"/>
<gene>
    <name evidence="2" type="ORF">RED65_13517</name>
</gene>
<accession>Q1N385</accession>
<dbReference type="InterPro" id="IPR015797">
    <property type="entry name" value="NUDIX_hydrolase-like_dom_sf"/>
</dbReference>
<dbReference type="Gene3D" id="3.90.79.10">
    <property type="entry name" value="Nucleoside Triphosphate Pyrophosphohydrolase"/>
    <property type="match status" value="1"/>
</dbReference>
<dbReference type="Proteomes" id="UP000004263">
    <property type="component" value="Unassembled WGS sequence"/>
</dbReference>
<evidence type="ECO:0000313" key="2">
    <source>
        <dbReference type="EMBL" id="EAT12706.1"/>
    </source>
</evidence>
<dbReference type="InterPro" id="IPR000086">
    <property type="entry name" value="NUDIX_hydrolase_dom"/>
</dbReference>
<evidence type="ECO:0000313" key="3">
    <source>
        <dbReference type="Proteomes" id="UP000004263"/>
    </source>
</evidence>
<evidence type="ECO:0000259" key="1">
    <source>
        <dbReference type="PROSITE" id="PS51462"/>
    </source>
</evidence>
<reference evidence="2 3" key="1">
    <citation type="submission" date="2006-03" db="EMBL/GenBank/DDBJ databases">
        <authorList>
            <person name="Pinhassi J."/>
            <person name="Pedros-Alio C."/>
            <person name="Ferriera S."/>
            <person name="Johnson J."/>
            <person name="Kravitz S."/>
            <person name="Halpern A."/>
            <person name="Remington K."/>
            <person name="Beeson K."/>
            <person name="Tran B."/>
            <person name="Rogers Y.-H."/>
            <person name="Friedman R."/>
            <person name="Venter J.C."/>
        </authorList>
    </citation>
    <scope>NUCLEOTIDE SEQUENCE [LARGE SCALE GENOMIC DNA]</scope>
    <source>
        <strain evidence="2 3">RED65</strain>
    </source>
</reference>
<dbReference type="SUPFAM" id="SSF55811">
    <property type="entry name" value="Nudix"/>
    <property type="match status" value="1"/>
</dbReference>
<dbReference type="RefSeq" id="WP_007018495.1">
    <property type="nucleotide sequence ID" value="NZ_CH724117.1"/>
</dbReference>
<dbReference type="CDD" id="cd02883">
    <property type="entry name" value="NUDIX_Hydrolase"/>
    <property type="match status" value="1"/>
</dbReference>
<dbReference type="OrthoDB" id="9791228at2"/>
<dbReference type="HOGENOM" id="CLU_1529676_0_0_6"/>
<protein>
    <recommendedName>
        <fullName evidence="1">Nudix hydrolase domain-containing protein</fullName>
    </recommendedName>
</protein>
<dbReference type="STRING" id="207949.RED65_13517"/>
<keyword evidence="3" id="KW-1185">Reference proteome</keyword>
<dbReference type="Pfam" id="PF00293">
    <property type="entry name" value="NUDIX"/>
    <property type="match status" value="1"/>
</dbReference>